<dbReference type="InterPro" id="IPR036188">
    <property type="entry name" value="FAD/NAD-bd_sf"/>
</dbReference>
<dbReference type="SUPFAM" id="SSF51905">
    <property type="entry name" value="FAD/NAD(P)-binding domain"/>
    <property type="match status" value="1"/>
</dbReference>
<dbReference type="GO" id="GO:0016491">
    <property type="term" value="F:oxidoreductase activity"/>
    <property type="evidence" value="ECO:0007669"/>
    <property type="project" value="UniProtKB-KW"/>
</dbReference>
<dbReference type="PRINTS" id="PR00411">
    <property type="entry name" value="PNDRDTASEI"/>
</dbReference>
<feature type="chain" id="PRO_5022260811" evidence="5">
    <location>
        <begin position="31"/>
        <end position="512"/>
    </location>
</feature>
<dbReference type="InterPro" id="IPR027477">
    <property type="entry name" value="Succ_DH/fumarate_Rdtase_cat_sf"/>
</dbReference>
<comment type="caution">
    <text evidence="7">The sequence shown here is derived from an EMBL/GenBank/DDBJ whole genome shotgun (WGS) entry which is preliminary data.</text>
</comment>
<dbReference type="Gene3D" id="3.90.700.10">
    <property type="entry name" value="Succinate dehydrogenase/fumarate reductase flavoprotein, catalytic domain"/>
    <property type="match status" value="1"/>
</dbReference>
<comment type="similarity">
    <text evidence="5">Belongs to the FAD-dependent oxidoreductase 2 family. FRD/SDH subfamily.</text>
</comment>
<dbReference type="PRINTS" id="PR00368">
    <property type="entry name" value="FADPNR"/>
</dbReference>
<sequence>MSNLSRRKWLKTAALTTTLFAGASSASAKAFDPMPEKWDETFDVVVIGSGFAGLAAAIEARLAGASVCVLEKMRVIGGNSIINGGIMGVPGTPMQKKEGLEDSPELMAKDMMTEGGGLNQPEKVRHLCEEALPTWEWTIQTLGVEWVEERVAQEGGHSVPRCAIVKNGSGSGIVLKEAAKLEALGVKPRTRTYLERIIRDADGRVKGVQVREGYSFPKADSGKVKFIAARRAVVLCHGGFGADIKYRSIQDPKLTEKLGTTCQPGATSEAWREAARIGCQLIQTDWIQCAPWTSPVEKGMGIALFFAQGAAAMFGVWVQDKTGERFVDELANRKVRADAIMTLLNEGIHCYAVADAKGVEPMGISRPGLLQKMLERGCVKQYETLEALAAGEKINIEGLRKSVEEWNSAVKSGTDAHFKRYVNKKAPPMGTGPWYVSTMVPKVHHCMGGIYTDMQARALDISTDEPIPGLFAAGEATGGVHGAVRLGSCAVTDCLVYGRIAGRTAAQNESWM</sequence>
<dbReference type="InterPro" id="IPR010960">
    <property type="entry name" value="Flavocytochrome_c"/>
</dbReference>
<dbReference type="STRING" id="1203554.HMPREF1476_01209"/>
<dbReference type="eggNOG" id="COG1053">
    <property type="taxonomic scope" value="Bacteria"/>
</dbReference>
<name>S3BYP3_9BURK</name>
<evidence type="ECO:0000256" key="2">
    <source>
        <dbReference type="ARBA" id="ARBA00022630"/>
    </source>
</evidence>
<keyword evidence="8" id="KW-1185">Reference proteome</keyword>
<dbReference type="InterPro" id="IPR003953">
    <property type="entry name" value="FAD-dep_OxRdtase_2_FAD-bd"/>
</dbReference>
<dbReference type="PANTHER" id="PTHR43400">
    <property type="entry name" value="FUMARATE REDUCTASE"/>
    <property type="match status" value="1"/>
</dbReference>
<dbReference type="Gene3D" id="3.50.50.60">
    <property type="entry name" value="FAD/NAD(P)-binding domain"/>
    <property type="match status" value="1"/>
</dbReference>
<protein>
    <submittedName>
        <fullName evidence="7">Flavocytochrome c</fullName>
    </submittedName>
</protein>
<dbReference type="HOGENOM" id="CLU_011398_4_5_4"/>
<evidence type="ECO:0000256" key="5">
    <source>
        <dbReference type="RuleBase" id="RU366062"/>
    </source>
</evidence>
<dbReference type="NCBIfam" id="TIGR01813">
    <property type="entry name" value="flavo_cyto_c"/>
    <property type="match status" value="1"/>
</dbReference>
<evidence type="ECO:0000256" key="3">
    <source>
        <dbReference type="ARBA" id="ARBA00022827"/>
    </source>
</evidence>
<organism evidence="7 8">
    <name type="scientific">Sutterella wadsworthensis HGA0223</name>
    <dbReference type="NCBI Taxonomy" id="1203554"/>
    <lineage>
        <taxon>Bacteria</taxon>
        <taxon>Pseudomonadati</taxon>
        <taxon>Pseudomonadota</taxon>
        <taxon>Betaproteobacteria</taxon>
        <taxon>Burkholderiales</taxon>
        <taxon>Sutterellaceae</taxon>
        <taxon>Sutterella</taxon>
    </lineage>
</organism>
<comment type="cofactor">
    <cofactor evidence="1">
        <name>FAD</name>
        <dbReference type="ChEBI" id="CHEBI:57692"/>
    </cofactor>
</comment>
<reference evidence="7 8" key="1">
    <citation type="submission" date="2013-04" db="EMBL/GenBank/DDBJ databases">
        <title>The Genome Sequence of Sutterella wadsworthensis HGA0223.</title>
        <authorList>
            <consortium name="The Broad Institute Genomics Platform"/>
            <person name="Earl A."/>
            <person name="Ward D."/>
            <person name="Feldgarden M."/>
            <person name="Gevers D."/>
            <person name="Schmidt T.M."/>
            <person name="Dover J."/>
            <person name="Dai D."/>
            <person name="Walker B."/>
            <person name="Young S."/>
            <person name="Zeng Q."/>
            <person name="Gargeya S."/>
            <person name="Fitzgerald M."/>
            <person name="Haas B."/>
            <person name="Abouelleil A."/>
            <person name="Allen A.W."/>
            <person name="Alvarado L."/>
            <person name="Arachchi H.M."/>
            <person name="Berlin A.M."/>
            <person name="Chapman S.B."/>
            <person name="Gainer-Dewar J."/>
            <person name="Goldberg J."/>
            <person name="Griggs A."/>
            <person name="Gujja S."/>
            <person name="Hansen M."/>
            <person name="Howarth C."/>
            <person name="Imamovic A."/>
            <person name="Ireland A."/>
            <person name="Larimer J."/>
            <person name="McCowan C."/>
            <person name="Murphy C."/>
            <person name="Pearson M."/>
            <person name="Poon T.W."/>
            <person name="Priest M."/>
            <person name="Roberts A."/>
            <person name="Saif S."/>
            <person name="Shea T."/>
            <person name="Sisk P."/>
            <person name="Sykes S."/>
            <person name="Wortman J."/>
            <person name="Nusbaum C."/>
            <person name="Birren B."/>
        </authorList>
    </citation>
    <scope>NUCLEOTIDE SEQUENCE [LARGE SCALE GENOMIC DNA]</scope>
    <source>
        <strain evidence="7 8">HGA0223</strain>
    </source>
</reference>
<dbReference type="PANTHER" id="PTHR43400:SF7">
    <property type="entry name" value="FAD-DEPENDENT OXIDOREDUCTASE 2 FAD BINDING DOMAIN-CONTAINING PROTEIN"/>
    <property type="match status" value="1"/>
</dbReference>
<evidence type="ECO:0000256" key="4">
    <source>
        <dbReference type="ARBA" id="ARBA00023002"/>
    </source>
</evidence>
<dbReference type="SUPFAM" id="SSF56425">
    <property type="entry name" value="Succinate dehydrogenase/fumarate reductase flavoprotein, catalytic domain"/>
    <property type="match status" value="1"/>
</dbReference>
<keyword evidence="4 5" id="KW-0560">Oxidoreductase</keyword>
<dbReference type="AlphaFoldDB" id="S3BYP3"/>
<dbReference type="Pfam" id="PF00890">
    <property type="entry name" value="FAD_binding_2"/>
    <property type="match status" value="1"/>
</dbReference>
<keyword evidence="5" id="KW-0732">Signal</keyword>
<feature type="domain" description="FAD-dependent oxidoreductase 2 FAD-binding" evidence="6">
    <location>
        <begin position="43"/>
        <end position="490"/>
    </location>
</feature>
<accession>S3BYP3</accession>
<evidence type="ECO:0000256" key="1">
    <source>
        <dbReference type="ARBA" id="ARBA00001974"/>
    </source>
</evidence>
<keyword evidence="2 5" id="KW-0285">Flavoprotein</keyword>
<dbReference type="RefSeq" id="WP_005428922.1">
    <property type="nucleotide sequence ID" value="NZ_KE150480.1"/>
</dbReference>
<evidence type="ECO:0000259" key="6">
    <source>
        <dbReference type="Pfam" id="PF00890"/>
    </source>
</evidence>
<feature type="signal peptide" evidence="5">
    <location>
        <begin position="1"/>
        <end position="30"/>
    </location>
</feature>
<proteinExistence type="inferred from homology"/>
<evidence type="ECO:0000313" key="8">
    <source>
        <dbReference type="Proteomes" id="UP000014400"/>
    </source>
</evidence>
<dbReference type="Proteomes" id="UP000014400">
    <property type="component" value="Unassembled WGS sequence"/>
</dbReference>
<keyword evidence="3 5" id="KW-0274">FAD</keyword>
<dbReference type="PROSITE" id="PS51318">
    <property type="entry name" value="TAT"/>
    <property type="match status" value="1"/>
</dbReference>
<gene>
    <name evidence="7" type="ORF">HMPREF1476_01209</name>
</gene>
<evidence type="ECO:0000313" key="7">
    <source>
        <dbReference type="EMBL" id="EPD99172.1"/>
    </source>
</evidence>
<dbReference type="InterPro" id="IPR050315">
    <property type="entry name" value="FAD-oxidoreductase_2"/>
</dbReference>
<dbReference type="EMBL" id="ATCF01000017">
    <property type="protein sequence ID" value="EPD99172.1"/>
    <property type="molecule type" value="Genomic_DNA"/>
</dbReference>
<dbReference type="GO" id="GO:0010181">
    <property type="term" value="F:FMN binding"/>
    <property type="evidence" value="ECO:0007669"/>
    <property type="project" value="InterPro"/>
</dbReference>
<dbReference type="PATRIC" id="fig|1203554.3.peg.1257"/>
<dbReference type="InterPro" id="IPR006311">
    <property type="entry name" value="TAT_signal"/>
</dbReference>